<name>A0A542DY83_9MICO</name>
<evidence type="ECO:0000256" key="3">
    <source>
        <dbReference type="ARBA" id="ARBA00022692"/>
    </source>
</evidence>
<dbReference type="InterPro" id="IPR050638">
    <property type="entry name" value="AA-Vitamin_Transporters"/>
</dbReference>
<feature type="transmembrane region" description="Helical" evidence="6">
    <location>
        <begin position="154"/>
        <end position="174"/>
    </location>
</feature>
<dbReference type="SUPFAM" id="SSF103481">
    <property type="entry name" value="Multidrug resistance efflux transporter EmrE"/>
    <property type="match status" value="2"/>
</dbReference>
<dbReference type="PANTHER" id="PTHR32322">
    <property type="entry name" value="INNER MEMBRANE TRANSPORTER"/>
    <property type="match status" value="1"/>
</dbReference>
<feature type="transmembrane region" description="Helical" evidence="6">
    <location>
        <begin position="43"/>
        <end position="62"/>
    </location>
</feature>
<gene>
    <name evidence="8" type="ORF">FB458_1139</name>
</gene>
<reference evidence="8 9" key="1">
    <citation type="submission" date="2019-06" db="EMBL/GenBank/DDBJ databases">
        <title>Sequencing the genomes of 1000 actinobacteria strains.</title>
        <authorList>
            <person name="Klenk H.-P."/>
        </authorList>
    </citation>
    <scope>NUCLEOTIDE SEQUENCE [LARGE SCALE GENOMIC DNA]</scope>
    <source>
        <strain evidence="8 9">DSM 18607</strain>
    </source>
</reference>
<sequence>MTTTTRHRGTAVAGALTAMALCGSSVAVVGLVPTRSALLCQGLRYAVAAAVLLAVTAARGRPVRRVAPRDLPRTLAVAAVGLVGFTLALTVAASHADPAVTGVALAAVPVVLVVSGSGARGRGASPRPLVAGLVLLVGAVLVEGAGRADVTGTAAALAALACEVTFTLAAVPLVRRYGAPSVTTHCCLLAAAALVVVGLLRGEPLPDQPGAWLSTAYLAVAVTALAFVLWYDAVAVLGAASAGVCAGLVPAGAALTHLATGGPTPSPGVWAGIAVVVVGLVVGARPIARDGLPS</sequence>
<dbReference type="Proteomes" id="UP000317893">
    <property type="component" value="Unassembled WGS sequence"/>
</dbReference>
<dbReference type="GO" id="GO:0016020">
    <property type="term" value="C:membrane"/>
    <property type="evidence" value="ECO:0007669"/>
    <property type="project" value="UniProtKB-SubCell"/>
</dbReference>
<proteinExistence type="inferred from homology"/>
<feature type="transmembrane region" description="Helical" evidence="6">
    <location>
        <begin position="99"/>
        <end position="117"/>
    </location>
</feature>
<feature type="transmembrane region" description="Helical" evidence="6">
    <location>
        <begin position="236"/>
        <end position="256"/>
    </location>
</feature>
<keyword evidence="9" id="KW-1185">Reference proteome</keyword>
<accession>A0A542DY83</accession>
<dbReference type="RefSeq" id="WP_141847499.1">
    <property type="nucleotide sequence ID" value="NZ_BAAAPR010000002.1"/>
</dbReference>
<evidence type="ECO:0000256" key="2">
    <source>
        <dbReference type="ARBA" id="ARBA00007362"/>
    </source>
</evidence>
<evidence type="ECO:0000256" key="5">
    <source>
        <dbReference type="ARBA" id="ARBA00023136"/>
    </source>
</evidence>
<dbReference type="EMBL" id="VFMN01000001">
    <property type="protein sequence ID" value="TQJ08060.1"/>
    <property type="molecule type" value="Genomic_DNA"/>
</dbReference>
<feature type="transmembrane region" description="Helical" evidence="6">
    <location>
        <begin position="74"/>
        <end position="93"/>
    </location>
</feature>
<comment type="similarity">
    <text evidence="2">Belongs to the EamA transporter family.</text>
</comment>
<feature type="transmembrane region" description="Helical" evidence="6">
    <location>
        <begin position="212"/>
        <end position="231"/>
    </location>
</feature>
<dbReference type="AlphaFoldDB" id="A0A542DY83"/>
<evidence type="ECO:0000256" key="6">
    <source>
        <dbReference type="SAM" id="Phobius"/>
    </source>
</evidence>
<organism evidence="8 9">
    <name type="scientific">Lapillicoccus jejuensis</name>
    <dbReference type="NCBI Taxonomy" id="402171"/>
    <lineage>
        <taxon>Bacteria</taxon>
        <taxon>Bacillati</taxon>
        <taxon>Actinomycetota</taxon>
        <taxon>Actinomycetes</taxon>
        <taxon>Micrococcales</taxon>
        <taxon>Intrasporangiaceae</taxon>
        <taxon>Lapillicoccus</taxon>
    </lineage>
</organism>
<feature type="transmembrane region" description="Helical" evidence="6">
    <location>
        <begin position="268"/>
        <end position="288"/>
    </location>
</feature>
<keyword evidence="4 6" id="KW-1133">Transmembrane helix</keyword>
<evidence type="ECO:0000313" key="8">
    <source>
        <dbReference type="EMBL" id="TQJ08060.1"/>
    </source>
</evidence>
<protein>
    <submittedName>
        <fullName evidence="8">Threonine/homoserine efflux transporter RhtA</fullName>
    </submittedName>
</protein>
<evidence type="ECO:0000313" key="9">
    <source>
        <dbReference type="Proteomes" id="UP000317893"/>
    </source>
</evidence>
<evidence type="ECO:0000259" key="7">
    <source>
        <dbReference type="Pfam" id="PF00892"/>
    </source>
</evidence>
<keyword evidence="3 6" id="KW-0812">Transmembrane</keyword>
<dbReference type="InterPro" id="IPR037185">
    <property type="entry name" value="EmrE-like"/>
</dbReference>
<dbReference type="Pfam" id="PF00892">
    <property type="entry name" value="EamA"/>
    <property type="match status" value="1"/>
</dbReference>
<feature type="transmembrane region" description="Helical" evidence="6">
    <location>
        <begin position="181"/>
        <end position="200"/>
    </location>
</feature>
<evidence type="ECO:0000256" key="1">
    <source>
        <dbReference type="ARBA" id="ARBA00004141"/>
    </source>
</evidence>
<evidence type="ECO:0000256" key="4">
    <source>
        <dbReference type="ARBA" id="ARBA00022989"/>
    </source>
</evidence>
<keyword evidence="5 6" id="KW-0472">Membrane</keyword>
<comment type="subcellular location">
    <subcellularLocation>
        <location evidence="1">Membrane</location>
        <topology evidence="1">Multi-pass membrane protein</topology>
    </subcellularLocation>
</comment>
<dbReference type="OrthoDB" id="5150004at2"/>
<dbReference type="InterPro" id="IPR000620">
    <property type="entry name" value="EamA_dom"/>
</dbReference>
<feature type="domain" description="EamA" evidence="7">
    <location>
        <begin position="153"/>
        <end position="282"/>
    </location>
</feature>
<comment type="caution">
    <text evidence="8">The sequence shown here is derived from an EMBL/GenBank/DDBJ whole genome shotgun (WGS) entry which is preliminary data.</text>
</comment>
<dbReference type="PANTHER" id="PTHR32322:SF2">
    <property type="entry name" value="EAMA DOMAIN-CONTAINING PROTEIN"/>
    <property type="match status" value="1"/>
</dbReference>
<feature type="transmembrane region" description="Helical" evidence="6">
    <location>
        <begin position="129"/>
        <end position="148"/>
    </location>
</feature>